<dbReference type="Proteomes" id="UP000215181">
    <property type="component" value="Unassembled WGS sequence"/>
</dbReference>
<organism evidence="1 2">
    <name type="scientific">Thauera propionica</name>
    <dbReference type="NCBI Taxonomy" id="2019431"/>
    <lineage>
        <taxon>Bacteria</taxon>
        <taxon>Pseudomonadati</taxon>
        <taxon>Pseudomonadota</taxon>
        <taxon>Betaproteobacteria</taxon>
        <taxon>Rhodocyclales</taxon>
        <taxon>Zoogloeaceae</taxon>
        <taxon>Thauera</taxon>
    </lineage>
</organism>
<dbReference type="InterPro" id="IPR019289">
    <property type="entry name" value="Phage_tail_E/E"/>
</dbReference>
<dbReference type="Pfam" id="PF10109">
    <property type="entry name" value="Phage_TAC_7"/>
    <property type="match status" value="1"/>
</dbReference>
<gene>
    <name evidence="1" type="ORF">CGK74_13745</name>
</gene>
<sequence>MSEPITLEKPIARGEQTIPAITLRKPDAGALRGIVLSDLLRMEAGAVADLLPRITEPPLLPHEVARMDAADLMACAVEISNFLLPRSLKPAG</sequence>
<dbReference type="RefSeq" id="WP_094269014.1">
    <property type="nucleotide sequence ID" value="NZ_NOIH01000015.1"/>
</dbReference>
<dbReference type="OrthoDB" id="7366507at2"/>
<protein>
    <submittedName>
        <fullName evidence="1">Phage tail protein</fullName>
    </submittedName>
</protein>
<dbReference type="AlphaFoldDB" id="A0A235EWW2"/>
<reference evidence="1 2" key="1">
    <citation type="submission" date="2017-07" db="EMBL/GenBank/DDBJ databases">
        <title>Thauera sp. KNDSS-Mac4 genome sequence and assembly.</title>
        <authorList>
            <person name="Mayilraj S."/>
        </authorList>
    </citation>
    <scope>NUCLEOTIDE SEQUENCE [LARGE SCALE GENOMIC DNA]</scope>
    <source>
        <strain evidence="1 2">KNDSS-Mac4</strain>
    </source>
</reference>
<dbReference type="EMBL" id="NOIH01000015">
    <property type="protein sequence ID" value="OYD53273.1"/>
    <property type="molecule type" value="Genomic_DNA"/>
</dbReference>
<keyword evidence="2" id="KW-1185">Reference proteome</keyword>
<evidence type="ECO:0000313" key="1">
    <source>
        <dbReference type="EMBL" id="OYD53273.1"/>
    </source>
</evidence>
<proteinExistence type="predicted"/>
<name>A0A235EWW2_9RHOO</name>
<evidence type="ECO:0000313" key="2">
    <source>
        <dbReference type="Proteomes" id="UP000215181"/>
    </source>
</evidence>
<comment type="caution">
    <text evidence="1">The sequence shown here is derived from an EMBL/GenBank/DDBJ whole genome shotgun (WGS) entry which is preliminary data.</text>
</comment>
<accession>A0A235EWW2</accession>